<keyword evidence="3" id="KW-1185">Reference proteome</keyword>
<dbReference type="OMA" id="PKQKWAK"/>
<dbReference type="Gene3D" id="3.40.50.1820">
    <property type="entry name" value="alpha/beta hydrolase"/>
    <property type="match status" value="1"/>
</dbReference>
<sequence length="231" mass="25166">MAGTLQACCATGFKHEDTTYFAHPKTANPEKAIILISDIFGIVSNSQLLADDFARNGYLAVIPDILHNDAINFGDFRAGKVDLPAWLSKHGPDTVEPVLEATIKHLREELGVKKIGTVGYCFGGRFVVSFLKDGKTDAGYTAHPTAIQNAELAAIEKPLSIAAAEIDNVWPAEHRHEAEGILSKTGQPYQITLYGGVVHGFAVRGDLSDVKLKTSKELAFLQALQWFQYNL</sequence>
<dbReference type="AlphaFoldDB" id="A0A0U1LYR1"/>
<dbReference type="Pfam" id="PF01738">
    <property type="entry name" value="DLH"/>
    <property type="match status" value="1"/>
</dbReference>
<dbReference type="PANTHER" id="PTHR17630">
    <property type="entry name" value="DIENELACTONE HYDROLASE"/>
    <property type="match status" value="1"/>
</dbReference>
<dbReference type="InterPro" id="IPR029058">
    <property type="entry name" value="AB_hydrolase_fold"/>
</dbReference>
<dbReference type="SUPFAM" id="SSF53474">
    <property type="entry name" value="alpha/beta-Hydrolases"/>
    <property type="match status" value="1"/>
</dbReference>
<proteinExistence type="predicted"/>
<reference evidence="2 3" key="1">
    <citation type="submission" date="2015-04" db="EMBL/GenBank/DDBJ databases">
        <authorList>
            <person name="Syromyatnikov M.Y."/>
            <person name="Popov V.N."/>
        </authorList>
    </citation>
    <scope>NUCLEOTIDE SEQUENCE [LARGE SCALE GENOMIC DNA]</scope>
    <source>
        <strain evidence="2">WF-38-12</strain>
    </source>
</reference>
<dbReference type="InterPro" id="IPR002925">
    <property type="entry name" value="Dienelactn_hydro"/>
</dbReference>
<evidence type="ECO:0000259" key="1">
    <source>
        <dbReference type="Pfam" id="PF01738"/>
    </source>
</evidence>
<evidence type="ECO:0000313" key="2">
    <source>
        <dbReference type="EMBL" id="CRG87790.1"/>
    </source>
</evidence>
<gene>
    <name evidence="2" type="ORF">PISL3812_04811</name>
</gene>
<dbReference type="STRING" id="28573.A0A0U1LYR1"/>
<organism evidence="2 3">
    <name type="scientific">Talaromyces islandicus</name>
    <name type="common">Penicillium islandicum</name>
    <dbReference type="NCBI Taxonomy" id="28573"/>
    <lineage>
        <taxon>Eukaryota</taxon>
        <taxon>Fungi</taxon>
        <taxon>Dikarya</taxon>
        <taxon>Ascomycota</taxon>
        <taxon>Pezizomycotina</taxon>
        <taxon>Eurotiomycetes</taxon>
        <taxon>Eurotiomycetidae</taxon>
        <taxon>Eurotiales</taxon>
        <taxon>Trichocomaceae</taxon>
        <taxon>Talaromyces</taxon>
        <taxon>Talaromyces sect. Islandici</taxon>
    </lineage>
</organism>
<dbReference type="PANTHER" id="PTHR17630:SF44">
    <property type="entry name" value="PROTEIN AIM2"/>
    <property type="match status" value="1"/>
</dbReference>
<dbReference type="EMBL" id="CVMT01000003">
    <property type="protein sequence ID" value="CRG87790.1"/>
    <property type="molecule type" value="Genomic_DNA"/>
</dbReference>
<accession>A0A0U1LYR1</accession>
<protein>
    <recommendedName>
        <fullName evidence="1">Dienelactone hydrolase domain-containing protein</fullName>
    </recommendedName>
</protein>
<evidence type="ECO:0000313" key="3">
    <source>
        <dbReference type="Proteomes" id="UP000054383"/>
    </source>
</evidence>
<name>A0A0U1LYR1_TALIS</name>
<feature type="domain" description="Dienelactone hydrolase" evidence="1">
    <location>
        <begin position="19"/>
        <end position="228"/>
    </location>
</feature>
<dbReference type="GO" id="GO:0016787">
    <property type="term" value="F:hydrolase activity"/>
    <property type="evidence" value="ECO:0007669"/>
    <property type="project" value="InterPro"/>
</dbReference>
<dbReference type="OrthoDB" id="17560at2759"/>
<dbReference type="Proteomes" id="UP000054383">
    <property type="component" value="Unassembled WGS sequence"/>
</dbReference>